<evidence type="ECO:0008006" key="6">
    <source>
        <dbReference type="Google" id="ProtNLM"/>
    </source>
</evidence>
<evidence type="ECO:0000313" key="1">
    <source>
        <dbReference type="EMBL" id="KAF7490215.1"/>
    </source>
</evidence>
<evidence type="ECO:0000313" key="4">
    <source>
        <dbReference type="Proteomes" id="UP000070412"/>
    </source>
</evidence>
<name>A0A131ZXQ9_SARSC</name>
<keyword evidence="4" id="KW-1185">Reference proteome</keyword>
<dbReference type="VEuPathDB" id="VectorBase:SSCA007827"/>
<dbReference type="EMBL" id="JXLN01005140">
    <property type="protein sequence ID" value="KPM03461.1"/>
    <property type="molecule type" value="Genomic_DNA"/>
</dbReference>
<organism evidence="2 5">
    <name type="scientific">Sarcoptes scabiei</name>
    <name type="common">Itch mite</name>
    <name type="synonym">Acarus scabiei</name>
    <dbReference type="NCBI Taxonomy" id="52283"/>
    <lineage>
        <taxon>Eukaryota</taxon>
        <taxon>Metazoa</taxon>
        <taxon>Ecdysozoa</taxon>
        <taxon>Arthropoda</taxon>
        <taxon>Chelicerata</taxon>
        <taxon>Arachnida</taxon>
        <taxon>Acari</taxon>
        <taxon>Acariformes</taxon>
        <taxon>Sarcoptiformes</taxon>
        <taxon>Astigmata</taxon>
        <taxon>Psoroptidia</taxon>
        <taxon>Sarcoptoidea</taxon>
        <taxon>Sarcoptidae</taxon>
        <taxon>Sarcoptinae</taxon>
        <taxon>Sarcoptes</taxon>
    </lineage>
</organism>
<dbReference type="InterPro" id="IPR036034">
    <property type="entry name" value="PDZ_sf"/>
</dbReference>
<gene>
    <name evidence="2" type="ORF">QR98_0018930</name>
    <name evidence="1" type="ORF">SSS_4265</name>
</gene>
<evidence type="ECO:0000313" key="5">
    <source>
        <dbReference type="Proteomes" id="UP000616769"/>
    </source>
</evidence>
<accession>A0A131ZXQ9</accession>
<reference evidence="1" key="3">
    <citation type="submission" date="2020-01" db="EMBL/GenBank/DDBJ databases">
        <authorList>
            <person name="Korhonen P.K.K."/>
            <person name="Guangxu M.G."/>
            <person name="Wang T.W."/>
            <person name="Stroehlein A.J.S."/>
            <person name="Young N.D."/>
            <person name="Ang C.-S.A."/>
            <person name="Fernando D.W.F."/>
            <person name="Lu H.L."/>
            <person name="Taylor S.T."/>
            <person name="Ehtesham M.E.M."/>
            <person name="Najaraj S.H.N."/>
            <person name="Harsha G.H.G."/>
            <person name="Madugundu A.M."/>
            <person name="Renuse S.R."/>
            <person name="Holt D.H."/>
            <person name="Pandey A.P."/>
            <person name="Papenfuss A.P."/>
            <person name="Gasser R.B.G."/>
            <person name="Fischer K.F."/>
        </authorList>
    </citation>
    <scope>NUCLEOTIDE SEQUENCE</scope>
    <source>
        <strain evidence="1">SSS_KF_BRIS2020</strain>
    </source>
</reference>
<dbReference type="EnsemblMetazoa" id="SSS_4265s_mrna">
    <property type="protein sequence ID" value="KAF7490215.1"/>
    <property type="gene ID" value="SSS_4265"/>
</dbReference>
<dbReference type="OrthoDB" id="6510862at2759"/>
<reference evidence="2 5" key="1">
    <citation type="journal article" date="2015" name="Parasit. Vectors">
        <title>Draft genome of the scabies mite.</title>
        <authorList>
            <person name="Rider S.D.Jr."/>
            <person name="Morgan M.S."/>
            <person name="Arlian L.G."/>
        </authorList>
    </citation>
    <scope>NUCLEOTIDE SEQUENCE [LARGE SCALE GENOMIC DNA]</scope>
    <source>
        <strain evidence="2">Arlian Lab</strain>
    </source>
</reference>
<sequence>MLSKNTDDNCNDRFMSDDMRNKKRNFNQKYFVIWLRLELSEPKKLNVIWIQSWKRRYLVAGHVASDSLGSKIGLKIDDRLGYLNGRIAPDLNFVKQTIKVEKILMLGILRKHSKETLMIAKSLNESRNSIKVDDDRNLKRNQNLDYDYDRSNSIKQDQANYIDVDHQLRSDDDEDRKLMHFFVANSGYKNLKDPLLYTSEDFNVKTYSSHSINCSTLMSRSECFCPRIDQRSTPTKLIHQSDLEFIENKENYCPIVNKQWTLKTFDKNHLMDHHTIDNYQVIRENYPKIKPDNFVECRIDPNVKARRALRNLNILN</sequence>
<dbReference type="EMBL" id="WVUK01000062">
    <property type="protein sequence ID" value="KAF7490215.1"/>
    <property type="molecule type" value="Genomic_DNA"/>
</dbReference>
<dbReference type="Proteomes" id="UP000616769">
    <property type="component" value="Unassembled WGS sequence"/>
</dbReference>
<dbReference type="SUPFAM" id="SSF50156">
    <property type="entry name" value="PDZ domain-like"/>
    <property type="match status" value="1"/>
</dbReference>
<reference evidence="3" key="4">
    <citation type="submission" date="2022-06" db="UniProtKB">
        <authorList>
            <consortium name="EnsemblMetazoa"/>
        </authorList>
    </citation>
    <scope>IDENTIFICATION</scope>
</reference>
<protein>
    <recommendedName>
        <fullName evidence="6">PDZ domain-containing protein</fullName>
    </recommendedName>
</protein>
<proteinExistence type="predicted"/>
<reference evidence="4" key="2">
    <citation type="journal article" date="2020" name="PLoS Negl. Trop. Dis.">
        <title>High-quality nuclear genome for Sarcoptes scabiei-A critical resource for a neglected parasite.</title>
        <authorList>
            <person name="Korhonen P.K."/>
            <person name="Gasser R.B."/>
            <person name="Ma G."/>
            <person name="Wang T."/>
            <person name="Stroehlein A.J."/>
            <person name="Young N.D."/>
            <person name="Ang C.S."/>
            <person name="Fernando D.D."/>
            <person name="Lu H.C."/>
            <person name="Taylor S."/>
            <person name="Reynolds S.L."/>
            <person name="Mofiz E."/>
            <person name="Najaraj S.H."/>
            <person name="Gowda H."/>
            <person name="Madugundu A."/>
            <person name="Renuse S."/>
            <person name="Holt D."/>
            <person name="Pandey A."/>
            <person name="Papenfuss A.T."/>
            <person name="Fischer K."/>
        </authorList>
    </citation>
    <scope>NUCLEOTIDE SEQUENCE [LARGE SCALE GENOMIC DNA]</scope>
</reference>
<evidence type="ECO:0000313" key="3">
    <source>
        <dbReference type="EnsemblMetazoa" id="KAF7490215.1"/>
    </source>
</evidence>
<dbReference type="AlphaFoldDB" id="A0A131ZXQ9"/>
<evidence type="ECO:0000313" key="2">
    <source>
        <dbReference type="EMBL" id="KPM03461.1"/>
    </source>
</evidence>
<dbReference type="Proteomes" id="UP000070412">
    <property type="component" value="Unassembled WGS sequence"/>
</dbReference>